<dbReference type="Proteomes" id="UP001196870">
    <property type="component" value="Unassembled WGS sequence"/>
</dbReference>
<proteinExistence type="predicted"/>
<name>A0ABS5F3R3_9PROT</name>
<organism evidence="2 3">
    <name type="scientific">Plastoroseomonas hellenica</name>
    <dbReference type="NCBI Taxonomy" id="2687306"/>
    <lineage>
        <taxon>Bacteria</taxon>
        <taxon>Pseudomonadati</taxon>
        <taxon>Pseudomonadota</taxon>
        <taxon>Alphaproteobacteria</taxon>
        <taxon>Acetobacterales</taxon>
        <taxon>Acetobacteraceae</taxon>
        <taxon>Plastoroseomonas</taxon>
    </lineage>
</organism>
<accession>A0ABS5F3R3</accession>
<evidence type="ECO:0000313" key="3">
    <source>
        <dbReference type="Proteomes" id="UP001196870"/>
    </source>
</evidence>
<dbReference type="GO" id="GO:0032259">
    <property type="term" value="P:methylation"/>
    <property type="evidence" value="ECO:0007669"/>
    <property type="project" value="UniProtKB-KW"/>
</dbReference>
<gene>
    <name evidence="2" type="ORF">GXW71_22650</name>
</gene>
<protein>
    <submittedName>
        <fullName evidence="2">Class I SAM-dependent methyltransferase</fullName>
    </submittedName>
</protein>
<keyword evidence="1" id="KW-0175">Coiled coil</keyword>
<sequence>MRFDFYLKNIDAVEGWLTPTTAFISYFLMIHQTELGIRGNACEIGVHHGKYLIALACALAAEESALAVDLFEDQDQNIDGSGCGDRSILTRNFGHFLPPDSLVVKKANSLDLGPADITTYGMPRFFSVDGGHTEAVTCHDLRLAEQSVCPGGIVALDDILNYHWTGVLSGYARYKYNGGGLKAFALVPNKLLLSDAAFAPRYGTFMRDRFPLFAEKFGKEMLSDLIDVYGDRPDLLEMPLQKIDRLQRDLAAANEKASRMDADNAELRGQLALILHSKRYRLASKFAGLYRRVLGGG</sequence>
<keyword evidence="2" id="KW-0808">Transferase</keyword>
<keyword evidence="3" id="KW-1185">Reference proteome</keyword>
<feature type="coiled-coil region" evidence="1">
    <location>
        <begin position="243"/>
        <end position="270"/>
    </location>
</feature>
<evidence type="ECO:0000256" key="1">
    <source>
        <dbReference type="SAM" id="Coils"/>
    </source>
</evidence>
<dbReference type="Gene3D" id="3.40.50.150">
    <property type="entry name" value="Vaccinia Virus protein VP39"/>
    <property type="match status" value="1"/>
</dbReference>
<dbReference type="RefSeq" id="WP_211854957.1">
    <property type="nucleotide sequence ID" value="NZ_JAAGBB010000031.1"/>
</dbReference>
<reference evidence="3" key="1">
    <citation type="journal article" date="2021" name="Syst. Appl. Microbiol.">
        <title>Roseomonas hellenica sp. nov., isolated from roots of wild-growing Alkanna tinctoria.</title>
        <authorList>
            <person name="Rat A."/>
            <person name="Naranjo H.D."/>
            <person name="Lebbe L."/>
            <person name="Cnockaert M."/>
            <person name="Krigas N."/>
            <person name="Grigoriadou K."/>
            <person name="Maloupa E."/>
            <person name="Willems A."/>
        </authorList>
    </citation>
    <scope>NUCLEOTIDE SEQUENCE [LARGE SCALE GENOMIC DNA]</scope>
    <source>
        <strain evidence="3">LMG 31523</strain>
    </source>
</reference>
<evidence type="ECO:0000313" key="2">
    <source>
        <dbReference type="EMBL" id="MBR0667177.1"/>
    </source>
</evidence>
<dbReference type="GO" id="GO:0008168">
    <property type="term" value="F:methyltransferase activity"/>
    <property type="evidence" value="ECO:0007669"/>
    <property type="project" value="UniProtKB-KW"/>
</dbReference>
<dbReference type="InterPro" id="IPR029063">
    <property type="entry name" value="SAM-dependent_MTases_sf"/>
</dbReference>
<dbReference type="Pfam" id="PF13578">
    <property type="entry name" value="Methyltransf_24"/>
    <property type="match status" value="1"/>
</dbReference>
<dbReference type="EMBL" id="JAAGBB010000031">
    <property type="protein sequence ID" value="MBR0667177.1"/>
    <property type="molecule type" value="Genomic_DNA"/>
</dbReference>
<keyword evidence="2" id="KW-0489">Methyltransferase</keyword>
<comment type="caution">
    <text evidence="2">The sequence shown here is derived from an EMBL/GenBank/DDBJ whole genome shotgun (WGS) entry which is preliminary data.</text>
</comment>